<evidence type="ECO:0000313" key="2">
    <source>
        <dbReference type="Proteomes" id="UP000503264"/>
    </source>
</evidence>
<protein>
    <submittedName>
        <fullName evidence="1">Uncharacterized protein</fullName>
    </submittedName>
</protein>
<dbReference type="EMBL" id="CP012542">
    <property type="protein sequence ID" value="QCD44928.1"/>
    <property type="molecule type" value="Genomic_DNA"/>
</dbReference>
<sequence length="150" mass="17535">MDRVQIIKEALNLNNTQTLVIANLIAKIPDERLIDFFAFRMAFVEPKQSAELITKNAVFAYRKMLTLEAIKNGKFRFKSIDGVIEFVQTFFKNERLCYGAKPFKDFVVLGVDEKGNLINHYKISDYGKPTQLSCDDEREVYEWLFKNQEH</sequence>
<accession>A0A6G5QGX4</accession>
<proteinExistence type="predicted"/>
<gene>
    <name evidence="1" type="ORF">CMUC_1154</name>
</gene>
<name>A0A6G5QGX4_9BACT</name>
<dbReference type="AlphaFoldDB" id="A0A6G5QGX4"/>
<reference evidence="1 2" key="1">
    <citation type="submission" date="2016-07" db="EMBL/GenBank/DDBJ databases">
        <title>Comparative genomics of the Campylobacter concisus group.</title>
        <authorList>
            <person name="Miller W.G."/>
            <person name="Yee E."/>
            <person name="Chapman M.H."/>
            <person name="Huynh S."/>
            <person name="Bono J.L."/>
            <person name="On S.L.W."/>
            <person name="StLeger J."/>
            <person name="Foster G."/>
            <person name="Parker C.T."/>
        </authorList>
    </citation>
    <scope>NUCLEOTIDE SEQUENCE [LARGE SCALE GENOMIC DNA]</scope>
    <source>
        <strain evidence="1 2">CCUG 21559</strain>
    </source>
</reference>
<dbReference type="Proteomes" id="UP000503264">
    <property type="component" value="Chromosome"/>
</dbReference>
<keyword evidence="2" id="KW-1185">Reference proteome</keyword>
<dbReference type="RefSeq" id="WP_171993850.1">
    <property type="nucleotide sequence ID" value="NZ_CP012542.1"/>
</dbReference>
<evidence type="ECO:0000313" key="1">
    <source>
        <dbReference type="EMBL" id="QCD44928.1"/>
    </source>
</evidence>
<organism evidence="1 2">
    <name type="scientific">Campylobacter mucosalis CCUG 21559</name>
    <dbReference type="NCBI Taxonomy" id="1032067"/>
    <lineage>
        <taxon>Bacteria</taxon>
        <taxon>Pseudomonadati</taxon>
        <taxon>Campylobacterota</taxon>
        <taxon>Epsilonproteobacteria</taxon>
        <taxon>Campylobacterales</taxon>
        <taxon>Campylobacteraceae</taxon>
        <taxon>Campylobacter</taxon>
    </lineage>
</organism>